<dbReference type="GO" id="GO:0004713">
    <property type="term" value="F:protein tyrosine kinase activity"/>
    <property type="evidence" value="ECO:0007669"/>
    <property type="project" value="TreeGrafter"/>
</dbReference>
<reference evidence="11 12" key="1">
    <citation type="submission" date="2014-12" db="EMBL/GenBank/DDBJ databases">
        <title>16Stimator: statistical estimation of ribosomal gene copy numbers from draft genome assemblies.</title>
        <authorList>
            <person name="Perisin M.A."/>
            <person name="Vetter M."/>
            <person name="Gilbert J.A."/>
            <person name="Bergelson J."/>
        </authorList>
    </citation>
    <scope>NUCLEOTIDE SEQUENCE [LARGE SCALE GENOMIC DNA]</scope>
    <source>
        <strain evidence="11 12">MEJ076</strain>
    </source>
</reference>
<keyword evidence="2" id="KW-1003">Cell membrane</keyword>
<proteinExistence type="predicted"/>
<feature type="compositionally biased region" description="Low complexity" evidence="7">
    <location>
        <begin position="469"/>
        <end position="481"/>
    </location>
</feature>
<dbReference type="PANTHER" id="PTHR32309:SF13">
    <property type="entry name" value="FERRIC ENTEROBACTIN TRANSPORT PROTEIN FEPE"/>
    <property type="match status" value="1"/>
</dbReference>
<evidence type="ECO:0000256" key="1">
    <source>
        <dbReference type="ARBA" id="ARBA00004651"/>
    </source>
</evidence>
<dbReference type="InterPro" id="IPR032807">
    <property type="entry name" value="GNVR"/>
</dbReference>
<feature type="coiled-coil region" evidence="6">
    <location>
        <begin position="339"/>
        <end position="373"/>
    </location>
</feature>
<accession>A0A0D0K5A5</accession>
<feature type="transmembrane region" description="Helical" evidence="8">
    <location>
        <begin position="34"/>
        <end position="55"/>
    </location>
</feature>
<evidence type="ECO:0000256" key="6">
    <source>
        <dbReference type="SAM" id="Coils"/>
    </source>
</evidence>
<dbReference type="InterPro" id="IPR027417">
    <property type="entry name" value="P-loop_NTPase"/>
</dbReference>
<protein>
    <submittedName>
        <fullName evidence="11">Uncharacterized protein</fullName>
    </submittedName>
</protein>
<dbReference type="InterPro" id="IPR050445">
    <property type="entry name" value="Bact_polysacc_biosynth/exp"/>
</dbReference>
<keyword evidence="6" id="KW-0175">Coiled coil</keyword>
<dbReference type="Pfam" id="PF02706">
    <property type="entry name" value="Wzz"/>
    <property type="match status" value="1"/>
</dbReference>
<keyword evidence="4 8" id="KW-1133">Transmembrane helix</keyword>
<feature type="region of interest" description="Disordered" evidence="7">
    <location>
        <begin position="395"/>
        <end position="420"/>
    </location>
</feature>
<comment type="caution">
    <text evidence="11">The sequence shown here is derived from an EMBL/GenBank/DDBJ whole genome shotgun (WGS) entry which is preliminary data.</text>
</comment>
<evidence type="ECO:0000313" key="12">
    <source>
        <dbReference type="Proteomes" id="UP000035017"/>
    </source>
</evidence>
<feature type="compositionally biased region" description="Polar residues" evidence="7">
    <location>
        <begin position="395"/>
        <end position="409"/>
    </location>
</feature>
<dbReference type="InterPro" id="IPR003856">
    <property type="entry name" value="LPS_length_determ_N"/>
</dbReference>
<feature type="domain" description="Polysaccharide chain length determinant N-terminal" evidence="9">
    <location>
        <begin position="22"/>
        <end position="107"/>
    </location>
</feature>
<evidence type="ECO:0000256" key="8">
    <source>
        <dbReference type="SAM" id="Phobius"/>
    </source>
</evidence>
<evidence type="ECO:0000256" key="5">
    <source>
        <dbReference type="ARBA" id="ARBA00023136"/>
    </source>
</evidence>
<dbReference type="Gene3D" id="3.40.50.300">
    <property type="entry name" value="P-loop containing nucleotide triphosphate hydrolases"/>
    <property type="match status" value="1"/>
</dbReference>
<dbReference type="Pfam" id="PF13807">
    <property type="entry name" value="GNVR"/>
    <property type="match status" value="1"/>
</dbReference>
<gene>
    <name evidence="11" type="ORF">RU07_06520</name>
</gene>
<dbReference type="OrthoDB" id="230260at2"/>
<name>A0A0D0K5A5_AGRTU</name>
<feature type="coiled-coil region" evidence="6">
    <location>
        <begin position="200"/>
        <end position="249"/>
    </location>
</feature>
<keyword evidence="5 8" id="KW-0472">Membrane</keyword>
<dbReference type="GO" id="GO:0005886">
    <property type="term" value="C:plasma membrane"/>
    <property type="evidence" value="ECO:0007669"/>
    <property type="project" value="UniProtKB-SubCell"/>
</dbReference>
<evidence type="ECO:0000256" key="3">
    <source>
        <dbReference type="ARBA" id="ARBA00022692"/>
    </source>
</evidence>
<feature type="transmembrane region" description="Helical" evidence="8">
    <location>
        <begin position="424"/>
        <end position="443"/>
    </location>
</feature>
<feature type="domain" description="Tyrosine-protein kinase G-rich" evidence="10">
    <location>
        <begin position="365"/>
        <end position="444"/>
    </location>
</feature>
<keyword evidence="3 8" id="KW-0812">Transmembrane</keyword>
<dbReference type="EMBL" id="JXQV01000006">
    <property type="protein sequence ID" value="KIQ03668.1"/>
    <property type="molecule type" value="Genomic_DNA"/>
</dbReference>
<evidence type="ECO:0000256" key="7">
    <source>
        <dbReference type="SAM" id="MobiDB-lite"/>
    </source>
</evidence>
<organism evidence="11 12">
    <name type="scientific">Agrobacterium tumefaciens</name>
    <dbReference type="NCBI Taxonomy" id="358"/>
    <lineage>
        <taxon>Bacteria</taxon>
        <taxon>Pseudomonadati</taxon>
        <taxon>Pseudomonadota</taxon>
        <taxon>Alphaproteobacteria</taxon>
        <taxon>Hyphomicrobiales</taxon>
        <taxon>Rhizobiaceae</taxon>
        <taxon>Rhizobium/Agrobacterium group</taxon>
        <taxon>Agrobacterium</taxon>
        <taxon>Agrobacterium tumefaciens complex</taxon>
    </lineage>
</organism>
<dbReference type="Proteomes" id="UP000035017">
    <property type="component" value="Unassembled WGS sequence"/>
</dbReference>
<dbReference type="AlphaFoldDB" id="A0A0D0K5A5"/>
<evidence type="ECO:0000256" key="2">
    <source>
        <dbReference type="ARBA" id="ARBA00022475"/>
    </source>
</evidence>
<feature type="region of interest" description="Disordered" evidence="7">
    <location>
        <begin position="461"/>
        <end position="481"/>
    </location>
</feature>
<evidence type="ECO:0000259" key="10">
    <source>
        <dbReference type="Pfam" id="PF13807"/>
    </source>
</evidence>
<comment type="subcellular location">
    <subcellularLocation>
        <location evidence="1">Cell membrane</location>
        <topology evidence="1">Multi-pass membrane protein</topology>
    </subcellularLocation>
</comment>
<evidence type="ECO:0000259" key="9">
    <source>
        <dbReference type="Pfam" id="PF02706"/>
    </source>
</evidence>
<sequence length="692" mass="75223">MAMNETTSYEPQYREQAGEPNNLLRLAALLWRNAFFILLIGILCGALAFGASLLIPNYYVATSQILLDPEGSRVLESDLPGQPRAVDSHVLNQQYIITSAQVLSRIVESEKLYDDPDFGAAAPRYPDEVSRRNLALDTLRKVTSVSAVGKSFIVNVSVKSESPQRAADLANLIASTYSQVRMEMNSDVLKRTGGGLSAQLDQLRTAVEDGDRAVQAYRAEHNLADIQGRPDVEQRIADANTEISRLQASVSENEALVAELTRARNDRQYLRSIPDTSLTPAIISLRARYQESREEEAVQATSLGAQHPALQAARARTQSLANILDEQLRNFATATSSNLARLKNQLALSTSNADALKTNLNSDEQTMVRLRELQRKLESDRAVYEAFLLRTKQLSEQQGTSNENPQIISSAEPPLRKAGPPRTLMLAGGGIFGLILGAGILILRDQFRGQPRELRMVRTPANALGSSKETAPPETALLPAATEKPVAAAATPKRSRRMVRQQEVEALSAADDEGFDDLARFVSSGLTPAGKHTILVVSTGPKNRSPYSAFNLAAEVSRLGQRVLLLDAATYDPLTTAMLLPDRGEDTAASSEFYHVETLPLLRFSPAGGLNAGDTPKAVVDEEGAAFDLIVIDGGVATKSQLDVPTRSDVDEVFLMQHEDDAGSVVIALVSLEERGVDNIKVVRMTRSGLQY</sequence>
<evidence type="ECO:0000256" key="4">
    <source>
        <dbReference type="ARBA" id="ARBA00022989"/>
    </source>
</evidence>
<dbReference type="PANTHER" id="PTHR32309">
    <property type="entry name" value="TYROSINE-PROTEIN KINASE"/>
    <property type="match status" value="1"/>
</dbReference>
<evidence type="ECO:0000313" key="11">
    <source>
        <dbReference type="EMBL" id="KIQ03668.1"/>
    </source>
</evidence>